<dbReference type="PROSITE" id="PS51297">
    <property type="entry name" value="K_BOX"/>
    <property type="match status" value="1"/>
</dbReference>
<dbReference type="InterPro" id="IPR002487">
    <property type="entry name" value="TF_Kbox"/>
</dbReference>
<dbReference type="Pfam" id="PF01486">
    <property type="entry name" value="K-box"/>
    <property type="match status" value="1"/>
</dbReference>
<accession>A0ABR0XML7</accession>
<proteinExistence type="predicted"/>
<dbReference type="Proteomes" id="UP001318860">
    <property type="component" value="Unassembled WGS sequence"/>
</dbReference>
<evidence type="ECO:0000313" key="4">
    <source>
        <dbReference type="Proteomes" id="UP001318860"/>
    </source>
</evidence>
<feature type="coiled-coil region" evidence="1">
    <location>
        <begin position="52"/>
        <end position="98"/>
    </location>
</feature>
<reference evidence="3 4" key="1">
    <citation type="journal article" date="2021" name="Comput. Struct. Biotechnol. J.">
        <title>De novo genome assembly of the potent medicinal plant Rehmannia glutinosa using nanopore technology.</title>
        <authorList>
            <person name="Ma L."/>
            <person name="Dong C."/>
            <person name="Song C."/>
            <person name="Wang X."/>
            <person name="Zheng X."/>
            <person name="Niu Y."/>
            <person name="Chen S."/>
            <person name="Feng W."/>
        </authorList>
    </citation>
    <scope>NUCLEOTIDE SEQUENCE [LARGE SCALE GENOMIC DNA]</scope>
    <source>
        <strain evidence="3">DH-2019</strain>
    </source>
</reference>
<gene>
    <name evidence="3" type="ORF">DH2020_003797</name>
</gene>
<evidence type="ECO:0000313" key="3">
    <source>
        <dbReference type="EMBL" id="KAK6160416.1"/>
    </source>
</evidence>
<evidence type="ECO:0000256" key="1">
    <source>
        <dbReference type="SAM" id="Coils"/>
    </source>
</evidence>
<name>A0ABR0XML7_REHGL</name>
<keyword evidence="4" id="KW-1185">Reference proteome</keyword>
<dbReference type="EMBL" id="JABTTQ020000003">
    <property type="protein sequence ID" value="KAK6160416.1"/>
    <property type="molecule type" value="Genomic_DNA"/>
</dbReference>
<feature type="domain" description="K-box" evidence="2">
    <location>
        <begin position="15"/>
        <end position="105"/>
    </location>
</feature>
<evidence type="ECO:0000259" key="2">
    <source>
        <dbReference type="PROSITE" id="PS51297"/>
    </source>
</evidence>
<keyword evidence="1" id="KW-0175">Coiled coil</keyword>
<sequence length="322" mass="36957">MIIVNHPYNPVNCPELSSQQEYLKLKARYEALQRSQRNLLGEDLGPLNSKELESLERQLDMSLKQIRSTRTQAMLDTLTDLQRNEHTLNEANRSLKQRLMEGSEISLQWNPNGEDVDYGRQPTQPHAAGFFHHLECEPTLHIGYQHDPITDGAAGPSLNNYMYGLLGRLIIQEEDFMVARTWKVMFCILLKENCARPTGCGKRKEDIASNSLEEGQFREWLRASKLEEGMKNPVEVEQDNLKNVENFSSKEAIIVPQLLYKDNEILSHDHNNELEECKEFDIKEKVLTTEGLFQSSNNKLEVIGRTPLGDIHNSIGIKRDQI</sequence>
<organism evidence="3 4">
    <name type="scientific">Rehmannia glutinosa</name>
    <name type="common">Chinese foxglove</name>
    <dbReference type="NCBI Taxonomy" id="99300"/>
    <lineage>
        <taxon>Eukaryota</taxon>
        <taxon>Viridiplantae</taxon>
        <taxon>Streptophyta</taxon>
        <taxon>Embryophyta</taxon>
        <taxon>Tracheophyta</taxon>
        <taxon>Spermatophyta</taxon>
        <taxon>Magnoliopsida</taxon>
        <taxon>eudicotyledons</taxon>
        <taxon>Gunneridae</taxon>
        <taxon>Pentapetalae</taxon>
        <taxon>asterids</taxon>
        <taxon>lamiids</taxon>
        <taxon>Lamiales</taxon>
        <taxon>Orobanchaceae</taxon>
        <taxon>Rehmannieae</taxon>
        <taxon>Rehmannia</taxon>
    </lineage>
</organism>
<comment type="caution">
    <text evidence="3">The sequence shown here is derived from an EMBL/GenBank/DDBJ whole genome shotgun (WGS) entry which is preliminary data.</text>
</comment>
<protein>
    <recommendedName>
        <fullName evidence="2">K-box domain-containing protein</fullName>
    </recommendedName>
</protein>